<evidence type="ECO:0000256" key="2">
    <source>
        <dbReference type="ARBA" id="ARBA00009575"/>
    </source>
</evidence>
<gene>
    <name evidence="11" type="ORF">CCHL11_03311</name>
</gene>
<comment type="subcellular location">
    <subcellularLocation>
        <location evidence="1 9">Mitochondrion inner membrane</location>
    </subcellularLocation>
</comment>
<evidence type="ECO:0000256" key="4">
    <source>
        <dbReference type="ARBA" id="ARBA00022692"/>
    </source>
</evidence>
<reference evidence="11 12" key="1">
    <citation type="submission" date="2016-11" db="EMBL/GenBank/DDBJ databases">
        <title>Draft Genome Assembly of Colletotrichum chlorophyti a pathogen of herbaceous plants.</title>
        <authorList>
            <person name="Gan P."/>
            <person name="Narusaka M."/>
            <person name="Tsushima A."/>
            <person name="Narusaka Y."/>
            <person name="Takano Y."/>
            <person name="Shirasu K."/>
        </authorList>
    </citation>
    <scope>NUCLEOTIDE SEQUENCE [LARGE SCALE GENOMIC DNA]</scope>
    <source>
        <strain evidence="11 12">NTL11</strain>
    </source>
</reference>
<dbReference type="Pfam" id="PF12597">
    <property type="entry name" value="Cox20"/>
    <property type="match status" value="1"/>
</dbReference>
<keyword evidence="12" id="KW-1185">Reference proteome</keyword>
<keyword evidence="4" id="KW-0812">Transmembrane</keyword>
<proteinExistence type="inferred from homology"/>
<protein>
    <recommendedName>
        <fullName evidence="3 9">Cytochrome c oxidase assembly protein COX20, mitochondrial</fullName>
    </recommendedName>
</protein>
<dbReference type="GO" id="GO:0033617">
    <property type="term" value="P:mitochondrial respiratory chain complex IV assembly"/>
    <property type="evidence" value="ECO:0007669"/>
    <property type="project" value="InterPro"/>
</dbReference>
<keyword evidence="7 9" id="KW-0496">Mitochondrion</keyword>
<dbReference type="AlphaFoldDB" id="A0A1Q8S478"/>
<evidence type="ECO:0000256" key="3">
    <source>
        <dbReference type="ARBA" id="ARBA00017689"/>
    </source>
</evidence>
<comment type="similarity">
    <text evidence="2 9">Belongs to the COX20 family.</text>
</comment>
<evidence type="ECO:0000256" key="10">
    <source>
        <dbReference type="SAM" id="MobiDB-lite"/>
    </source>
</evidence>
<feature type="compositionally biased region" description="Polar residues" evidence="10">
    <location>
        <begin position="57"/>
        <end position="68"/>
    </location>
</feature>
<evidence type="ECO:0000256" key="9">
    <source>
        <dbReference type="PIRNR" id="PIRNR007871"/>
    </source>
</evidence>
<dbReference type="PANTHER" id="PTHR31586">
    <property type="entry name" value="CYTOCHROME C OXIDASE PROTEIN 20"/>
    <property type="match status" value="1"/>
</dbReference>
<comment type="function">
    <text evidence="9">Involved in the assembly of the cytochrome c oxidase complex.</text>
</comment>
<feature type="region of interest" description="Disordered" evidence="10">
    <location>
        <begin position="1"/>
        <end position="78"/>
    </location>
</feature>
<evidence type="ECO:0000313" key="11">
    <source>
        <dbReference type="EMBL" id="OLN96191.1"/>
    </source>
</evidence>
<dbReference type="PANTHER" id="PTHR31586:SF1">
    <property type="entry name" value="CYTOCHROME C OXIDASE ASSEMBLY PROTEIN COX20, MITOCHONDRIAL"/>
    <property type="match status" value="1"/>
</dbReference>
<evidence type="ECO:0000256" key="6">
    <source>
        <dbReference type="ARBA" id="ARBA00022989"/>
    </source>
</evidence>
<accession>A0A1Q8S478</accession>
<name>A0A1Q8S478_9PEZI</name>
<evidence type="ECO:0000313" key="12">
    <source>
        <dbReference type="Proteomes" id="UP000186583"/>
    </source>
</evidence>
<dbReference type="EMBL" id="MPGH01000022">
    <property type="protein sequence ID" value="OLN96191.1"/>
    <property type="molecule type" value="Genomic_DNA"/>
</dbReference>
<organism evidence="11 12">
    <name type="scientific">Colletotrichum chlorophyti</name>
    <dbReference type="NCBI Taxonomy" id="708187"/>
    <lineage>
        <taxon>Eukaryota</taxon>
        <taxon>Fungi</taxon>
        <taxon>Dikarya</taxon>
        <taxon>Ascomycota</taxon>
        <taxon>Pezizomycotina</taxon>
        <taxon>Sordariomycetes</taxon>
        <taxon>Hypocreomycetidae</taxon>
        <taxon>Glomerellales</taxon>
        <taxon>Glomerellaceae</taxon>
        <taxon>Colletotrichum</taxon>
    </lineage>
</organism>
<dbReference type="PIRSF" id="PIRSF007871">
    <property type="entry name" value="Cox20"/>
    <property type="match status" value="1"/>
</dbReference>
<evidence type="ECO:0000256" key="8">
    <source>
        <dbReference type="ARBA" id="ARBA00023136"/>
    </source>
</evidence>
<keyword evidence="8 9" id="KW-0472">Membrane</keyword>
<keyword evidence="6" id="KW-1133">Transmembrane helix</keyword>
<dbReference type="InterPro" id="IPR022533">
    <property type="entry name" value="Cox20"/>
</dbReference>
<evidence type="ECO:0000256" key="7">
    <source>
        <dbReference type="ARBA" id="ARBA00023128"/>
    </source>
</evidence>
<comment type="caution">
    <text evidence="11">The sequence shown here is derived from an EMBL/GenBank/DDBJ whole genome shotgun (WGS) entry which is preliminary data.</text>
</comment>
<evidence type="ECO:0000256" key="5">
    <source>
        <dbReference type="ARBA" id="ARBA00022792"/>
    </source>
</evidence>
<dbReference type="Proteomes" id="UP000186583">
    <property type="component" value="Unassembled WGS sequence"/>
</dbReference>
<feature type="region of interest" description="Disordered" evidence="10">
    <location>
        <begin position="183"/>
        <end position="206"/>
    </location>
</feature>
<dbReference type="GO" id="GO:0005743">
    <property type="term" value="C:mitochondrial inner membrane"/>
    <property type="evidence" value="ECO:0007669"/>
    <property type="project" value="UniProtKB-SubCell"/>
</dbReference>
<feature type="compositionally biased region" description="Basic and acidic residues" evidence="10">
    <location>
        <begin position="183"/>
        <end position="195"/>
    </location>
</feature>
<keyword evidence="5 9" id="KW-0999">Mitochondrion inner membrane</keyword>
<evidence type="ECO:0000256" key="1">
    <source>
        <dbReference type="ARBA" id="ARBA00004273"/>
    </source>
</evidence>
<sequence length="206" mass="22913">MAQDTPDNGEPRKEGQKLYLWSRSANAPLGESSSSSEETTTTTAAAPGTAPSPNTPKLSPTEFQSNFPPQEGGSAKGYPSIGEAVKSIKWEDFLNITQIPCARDGFLTGIASGAGVGGLRYVWRGTPIKAAHWAVGGFMAGCTVAFEYCQYKRRQERIRMKRTVEVYQETLVEKKRRELEQLKQEHEKKAEEEATKAAQKSWYKFW</sequence>
<feature type="compositionally biased region" description="Low complexity" evidence="10">
    <location>
        <begin position="24"/>
        <end position="56"/>
    </location>
</feature>
<dbReference type="OrthoDB" id="14603at2759"/>